<feature type="repeat" description="PPR" evidence="2">
    <location>
        <begin position="364"/>
        <end position="394"/>
    </location>
</feature>
<evidence type="ECO:0000313" key="4">
    <source>
        <dbReference type="Proteomes" id="UP001634007"/>
    </source>
</evidence>
<dbReference type="PANTHER" id="PTHR47926:SF347">
    <property type="entry name" value="PENTATRICOPEPTIDE REPEAT-CONTAINING PROTEIN"/>
    <property type="match status" value="1"/>
</dbReference>
<evidence type="ECO:0000313" key="3">
    <source>
        <dbReference type="EMBL" id="KAL3726753.1"/>
    </source>
</evidence>
<dbReference type="Gene3D" id="1.25.40.10">
    <property type="entry name" value="Tetratricopeptide repeat domain"/>
    <property type="match status" value="5"/>
</dbReference>
<dbReference type="PROSITE" id="PS51375">
    <property type="entry name" value="PPR"/>
    <property type="match status" value="7"/>
</dbReference>
<dbReference type="InterPro" id="IPR011990">
    <property type="entry name" value="TPR-like_helical_dom_sf"/>
</dbReference>
<comment type="caution">
    <text evidence="3">The sequence shown here is derived from an EMBL/GenBank/DDBJ whole genome shotgun (WGS) entry which is preliminary data.</text>
</comment>
<feature type="repeat" description="PPR" evidence="2">
    <location>
        <begin position="497"/>
        <end position="531"/>
    </location>
</feature>
<feature type="repeat" description="PPR" evidence="2">
    <location>
        <begin position="68"/>
        <end position="102"/>
    </location>
</feature>
<dbReference type="Proteomes" id="UP001634007">
    <property type="component" value="Unassembled WGS sequence"/>
</dbReference>
<feature type="repeat" description="PPR" evidence="2">
    <location>
        <begin position="169"/>
        <end position="203"/>
    </location>
</feature>
<keyword evidence="1" id="KW-0677">Repeat</keyword>
<evidence type="ECO:0000256" key="2">
    <source>
        <dbReference type="PROSITE-ProRule" id="PRU00708"/>
    </source>
</evidence>
<evidence type="ECO:0008006" key="5">
    <source>
        <dbReference type="Google" id="ProtNLM"/>
    </source>
</evidence>
<dbReference type="FunFam" id="1.25.40.10:FF:000366">
    <property type="entry name" value="Pentatricopeptide (PPR) repeat-containing protein"/>
    <property type="match status" value="1"/>
</dbReference>
<dbReference type="SUPFAM" id="SSF48452">
    <property type="entry name" value="TPR-like"/>
    <property type="match status" value="1"/>
</dbReference>
<dbReference type="InterPro" id="IPR002885">
    <property type="entry name" value="PPR_rpt"/>
</dbReference>
<dbReference type="AlphaFoldDB" id="A0ABD3JIM9"/>
<dbReference type="FunFam" id="1.25.40.10:FF:000031">
    <property type="entry name" value="Pentatricopeptide repeat-containing protein mitochondrial"/>
    <property type="match status" value="1"/>
</dbReference>
<name>A0ABD3JIM9_EUCGL</name>
<protein>
    <recommendedName>
        <fullName evidence="5">Pentatricopeptide repeat-containing protein</fullName>
    </recommendedName>
</protein>
<dbReference type="Pfam" id="PF01535">
    <property type="entry name" value="PPR"/>
    <property type="match status" value="6"/>
</dbReference>
<sequence>MWRTTSVGRAWRFVGWKNLKKKHSFSTFRRTTTSRPDIVAANILITQHARGGQLDVARRLFDEMSERTVVSWNTIIAGYSQWGRYGEALSLVSSMQRGGVKLNETTLSTVLSVCANSRASYDGRQIHCLVSKSGFEDFEYVGSALMNFYANCLEIEEAKRVFKDFRGSNDLLWSVMLAGYVHCDLMDDAFALFMEMPERGIVAWTTLISGFAKRVDGCEKALELFRWLRKTNEAAPNEFTFDCVLRTCGRLKAQSVGRVVHGLVVKSGYECDQSVGSAIIEFYCESEAIDEARKVYGKMLQPSLNASNSLIGGLMLAGRIEDAELIFRGLTINPISCNLMIKGYAMNDRVADSKSLFEKMPMKTLISINTMISVYCRTGEIEKALELFEDVKGERNSVTWNSMISGYIQNSMHEEAFKLYETMRRLAIHRTRSTFSALLHACSSLGSLQLGRQLQAQLLKASFESNVYVGTSLIDMYSRCGCIDDARISFASIFSPNVAAWTALINGYAHHRLGSEAILLFEQMLQKKVNPNAATFVGILAACGHSGLVDKGMNFFHMMKDYGLKPNLEHYACVVDLLGRSGYLKEAEEFIKEMPIEADGVIWGALLSSCWFSGDVEMGERAAEKMFSVDPKTVSAYVILSNIYALSGRWKEKRKVRKHLRGLEVKKDPGRSWIELNSKVHVFSVEDRIHPQCNVIYSTLEQITANVNSFVNLGFA</sequence>
<dbReference type="Pfam" id="PF13041">
    <property type="entry name" value="PPR_2"/>
    <property type="match status" value="3"/>
</dbReference>
<feature type="repeat" description="PPR" evidence="2">
    <location>
        <begin position="37"/>
        <end position="67"/>
    </location>
</feature>
<organism evidence="3 4">
    <name type="scientific">Eucalyptus globulus</name>
    <name type="common">Tasmanian blue gum</name>
    <dbReference type="NCBI Taxonomy" id="34317"/>
    <lineage>
        <taxon>Eukaryota</taxon>
        <taxon>Viridiplantae</taxon>
        <taxon>Streptophyta</taxon>
        <taxon>Embryophyta</taxon>
        <taxon>Tracheophyta</taxon>
        <taxon>Spermatophyta</taxon>
        <taxon>Magnoliopsida</taxon>
        <taxon>eudicotyledons</taxon>
        <taxon>Gunneridae</taxon>
        <taxon>Pentapetalae</taxon>
        <taxon>rosids</taxon>
        <taxon>malvids</taxon>
        <taxon>Myrtales</taxon>
        <taxon>Myrtaceae</taxon>
        <taxon>Myrtoideae</taxon>
        <taxon>Eucalypteae</taxon>
        <taxon>Eucalyptus</taxon>
    </lineage>
</organism>
<gene>
    <name evidence="3" type="ORF">ACJRO7_031621</name>
</gene>
<dbReference type="PANTHER" id="PTHR47926">
    <property type="entry name" value="PENTATRICOPEPTIDE REPEAT-CONTAINING PROTEIN"/>
    <property type="match status" value="1"/>
</dbReference>
<feature type="repeat" description="PPR" evidence="2">
    <location>
        <begin position="532"/>
        <end position="566"/>
    </location>
</feature>
<evidence type="ECO:0000256" key="1">
    <source>
        <dbReference type="ARBA" id="ARBA00022737"/>
    </source>
</evidence>
<feature type="repeat" description="PPR" evidence="2">
    <location>
        <begin position="396"/>
        <end position="430"/>
    </location>
</feature>
<accession>A0ABD3JIM9</accession>
<reference evidence="3 4" key="1">
    <citation type="submission" date="2024-11" db="EMBL/GenBank/DDBJ databases">
        <title>Chromosome-level genome assembly of Eucalyptus globulus Labill. provides insights into its genome evolution.</title>
        <authorList>
            <person name="Li X."/>
        </authorList>
    </citation>
    <scope>NUCLEOTIDE SEQUENCE [LARGE SCALE GENOMIC DNA]</scope>
    <source>
        <strain evidence="3">CL2024</strain>
        <tissue evidence="3">Fresh tender leaves</tissue>
    </source>
</reference>
<dbReference type="InterPro" id="IPR046960">
    <property type="entry name" value="PPR_At4g14850-like_plant"/>
</dbReference>
<dbReference type="Pfam" id="PF20431">
    <property type="entry name" value="E_motif"/>
    <property type="match status" value="1"/>
</dbReference>
<dbReference type="NCBIfam" id="TIGR00756">
    <property type="entry name" value="PPR"/>
    <property type="match status" value="7"/>
</dbReference>
<dbReference type="EMBL" id="JBJKBG010000008">
    <property type="protein sequence ID" value="KAL3726753.1"/>
    <property type="molecule type" value="Genomic_DNA"/>
</dbReference>
<proteinExistence type="predicted"/>
<dbReference type="InterPro" id="IPR046848">
    <property type="entry name" value="E_motif"/>
</dbReference>
<keyword evidence="4" id="KW-1185">Reference proteome</keyword>